<keyword evidence="3" id="KW-1185">Reference proteome</keyword>
<dbReference type="Proteomes" id="UP001171111">
    <property type="component" value="Unassembled WGS sequence"/>
</dbReference>
<reference evidence="2 3" key="1">
    <citation type="submission" date="2023-06" db="EMBL/GenBank/DDBJ databases">
        <title>Campylobacter magnum sp. nov., isolated from cecal contents of domestic pigs (Sus scrofa domesticus).</title>
        <authorList>
            <person name="Papic B."/>
            <person name="Gruntar I."/>
        </authorList>
    </citation>
    <scope>NUCLEOTIDE SEQUENCE [LARGE SCALE GENOMIC DNA]</scope>
    <source>
        <strain evidence="3">34484-21</strain>
    </source>
</reference>
<dbReference type="RefSeq" id="WP_273930981.1">
    <property type="nucleotide sequence ID" value="NZ_JAQSLK010000004.1"/>
</dbReference>
<gene>
    <name evidence="2" type="ORF">Q2362_02460</name>
</gene>
<protein>
    <submittedName>
        <fullName evidence="2">Uncharacterized protein</fullName>
    </submittedName>
</protein>
<sequence length="145" mass="15757">MSKIIFLGAAGFVVLMLFGAFLTAVILMLKNLLAKDEINVISMILKGHNVSIADLNRHMLNNTPSKDDLGILSGYFVGNFTIPAKNAGKIPASAREYLDFISLHAASANSDAKIISSFNRDLKAKNPDYSSEIDEIESKGIKARK</sequence>
<proteinExistence type="predicted"/>
<keyword evidence="1" id="KW-0472">Membrane</keyword>
<dbReference type="EMBL" id="JAULJQ010000002">
    <property type="protein sequence ID" value="MDO2408962.1"/>
    <property type="molecule type" value="Genomic_DNA"/>
</dbReference>
<keyword evidence="1" id="KW-0812">Transmembrane</keyword>
<comment type="caution">
    <text evidence="2">The sequence shown here is derived from an EMBL/GenBank/DDBJ whole genome shotgun (WGS) entry which is preliminary data.</text>
</comment>
<evidence type="ECO:0000256" key="1">
    <source>
        <dbReference type="SAM" id="Phobius"/>
    </source>
</evidence>
<keyword evidence="1" id="KW-1133">Transmembrane helix</keyword>
<feature type="transmembrane region" description="Helical" evidence="1">
    <location>
        <begin position="6"/>
        <end position="29"/>
    </location>
</feature>
<accession>A0ABT8T5Y7</accession>
<organism evidence="2 3">
    <name type="scientific">Campylobacter magnus</name>
    <dbReference type="NCBI Taxonomy" id="3026462"/>
    <lineage>
        <taxon>Bacteria</taxon>
        <taxon>Pseudomonadati</taxon>
        <taxon>Campylobacterota</taxon>
        <taxon>Epsilonproteobacteria</taxon>
        <taxon>Campylobacterales</taxon>
        <taxon>Campylobacteraceae</taxon>
        <taxon>Campylobacter</taxon>
    </lineage>
</organism>
<name>A0ABT8T5Y7_9BACT</name>
<evidence type="ECO:0000313" key="2">
    <source>
        <dbReference type="EMBL" id="MDO2408962.1"/>
    </source>
</evidence>
<evidence type="ECO:0000313" key="3">
    <source>
        <dbReference type="Proteomes" id="UP001171111"/>
    </source>
</evidence>